<evidence type="ECO:0000313" key="2">
    <source>
        <dbReference type="Proteomes" id="UP000010475"/>
    </source>
</evidence>
<accession>K9WXA4</accession>
<dbReference type="eggNOG" id="COG1598">
    <property type="taxonomic scope" value="Bacteria"/>
</dbReference>
<proteinExistence type="predicted"/>
<dbReference type="SUPFAM" id="SSF143100">
    <property type="entry name" value="TTHA1013/TTHA0281-like"/>
    <property type="match status" value="1"/>
</dbReference>
<name>K9WXA4_9NOST</name>
<dbReference type="KEGG" id="csg:Cylst_2810"/>
<dbReference type="AlphaFoldDB" id="K9WXA4"/>
<reference evidence="1 2" key="1">
    <citation type="submission" date="2012-06" db="EMBL/GenBank/DDBJ databases">
        <title>Finished chromosome of genome of Cylindrospermum stagnale PCC 7417.</title>
        <authorList>
            <consortium name="US DOE Joint Genome Institute"/>
            <person name="Gugger M."/>
            <person name="Coursin T."/>
            <person name="Rippka R."/>
            <person name="Tandeau De Marsac N."/>
            <person name="Huntemann M."/>
            <person name="Wei C.-L."/>
            <person name="Han J."/>
            <person name="Detter J.C."/>
            <person name="Han C."/>
            <person name="Tapia R."/>
            <person name="Chen A."/>
            <person name="Kyrpides N."/>
            <person name="Mavromatis K."/>
            <person name="Markowitz V."/>
            <person name="Szeto E."/>
            <person name="Ivanova N."/>
            <person name="Pagani I."/>
            <person name="Pati A."/>
            <person name="Goodwin L."/>
            <person name="Nordberg H.P."/>
            <person name="Cantor M.N."/>
            <person name="Hua S.X."/>
            <person name="Woyke T."/>
            <person name="Kerfeld C.A."/>
        </authorList>
    </citation>
    <scope>NUCLEOTIDE SEQUENCE [LARGE SCALE GENOMIC DNA]</scope>
    <source>
        <strain evidence="1 2">PCC 7417</strain>
    </source>
</reference>
<gene>
    <name evidence="1" type="ORF">Cylst_2810</name>
</gene>
<dbReference type="InterPro" id="IPR035069">
    <property type="entry name" value="TTHA1013/TTHA0281-like"/>
</dbReference>
<dbReference type="EMBL" id="CP003642">
    <property type="protein sequence ID" value="AFZ25005.1"/>
    <property type="molecule type" value="Genomic_DNA"/>
</dbReference>
<dbReference type="STRING" id="56107.Cylst_2810"/>
<organism evidence="1 2">
    <name type="scientific">Cylindrospermum stagnale PCC 7417</name>
    <dbReference type="NCBI Taxonomy" id="56107"/>
    <lineage>
        <taxon>Bacteria</taxon>
        <taxon>Bacillati</taxon>
        <taxon>Cyanobacteriota</taxon>
        <taxon>Cyanophyceae</taxon>
        <taxon>Nostocales</taxon>
        <taxon>Nostocaceae</taxon>
        <taxon>Cylindrospermum</taxon>
    </lineage>
</organism>
<protein>
    <submittedName>
        <fullName evidence="1">Uncharacterized protein family (UPF0150)</fullName>
    </submittedName>
</protein>
<dbReference type="Gene3D" id="3.30.160.250">
    <property type="match status" value="1"/>
</dbReference>
<keyword evidence="2" id="KW-1185">Reference proteome</keyword>
<sequence length="103" mass="11757">MNFYTVVLRQSSGYWLALCLENGIVAQGNTQEEAVNKLKEAIASFEIVYESESDIYKYPISIDELHEFLFVEGKSQTPPQKKHQESVDVNAVNVRQHRHVCGI</sequence>
<dbReference type="PATRIC" id="fig|56107.3.peg.3109"/>
<evidence type="ECO:0000313" key="1">
    <source>
        <dbReference type="EMBL" id="AFZ25005.1"/>
    </source>
</evidence>
<dbReference type="HOGENOM" id="CLU_2259109_0_0_3"/>
<dbReference type="Proteomes" id="UP000010475">
    <property type="component" value="Chromosome"/>
</dbReference>